<keyword evidence="7" id="KW-0175">Coiled coil</keyword>
<comment type="subcellular location">
    <subcellularLocation>
        <location evidence="2">Endoplasmic reticulum</location>
    </subcellularLocation>
    <subcellularLocation>
        <location evidence="3">Membrane</location>
    </subcellularLocation>
    <subcellularLocation>
        <location evidence="1">Mitochondrion</location>
    </subcellularLocation>
</comment>
<dbReference type="GO" id="GO:0016787">
    <property type="term" value="F:hydrolase activity"/>
    <property type="evidence" value="ECO:0007669"/>
    <property type="project" value="UniProtKB-KW"/>
</dbReference>
<evidence type="ECO:0000256" key="1">
    <source>
        <dbReference type="ARBA" id="ARBA00004173"/>
    </source>
</evidence>
<dbReference type="AlphaFoldDB" id="A0A9P5BCA5"/>
<keyword evidence="8" id="KW-0378">Hydrolase</keyword>
<dbReference type="EMBL" id="LUFC02000320">
    <property type="protein sequence ID" value="KAF4498688.1"/>
    <property type="molecule type" value="Genomic_DNA"/>
</dbReference>
<protein>
    <submittedName>
        <fullName evidence="8">Alpha Beta hydrolase fold</fullName>
    </submittedName>
</protein>
<evidence type="ECO:0000256" key="5">
    <source>
        <dbReference type="ARBA" id="ARBA00023128"/>
    </source>
</evidence>
<evidence type="ECO:0000256" key="4">
    <source>
        <dbReference type="ARBA" id="ARBA00022824"/>
    </source>
</evidence>
<comment type="caution">
    <text evidence="8">The sequence shown here is derived from an EMBL/GenBank/DDBJ whole genome shotgun (WGS) entry which is preliminary data.</text>
</comment>
<accession>A0A9P5BCA5</accession>
<dbReference type="Proteomes" id="UP000737391">
    <property type="component" value="Unassembled WGS sequence"/>
</dbReference>
<reference evidence="8" key="1">
    <citation type="submission" date="2020-01" db="EMBL/GenBank/DDBJ databases">
        <title>Identification and distribution of gene clusters putatively required for synthesis of sphingolipid metabolism inhibitors in phylogenetically diverse species of the filamentous fungus Fusarium.</title>
        <authorList>
            <person name="Kim H.-S."/>
            <person name="Busman M."/>
            <person name="Brown D.W."/>
            <person name="Divon H."/>
            <person name="Uhlig S."/>
            <person name="Proctor R.H."/>
        </authorList>
    </citation>
    <scope>NUCLEOTIDE SEQUENCE</scope>
    <source>
        <strain evidence="8">NRRL 31653</strain>
    </source>
</reference>
<organism evidence="8 9">
    <name type="scientific">Fusarium agapanthi</name>
    <dbReference type="NCBI Taxonomy" id="1803897"/>
    <lineage>
        <taxon>Eukaryota</taxon>
        <taxon>Fungi</taxon>
        <taxon>Dikarya</taxon>
        <taxon>Ascomycota</taxon>
        <taxon>Pezizomycotina</taxon>
        <taxon>Sordariomycetes</taxon>
        <taxon>Hypocreomycetidae</taxon>
        <taxon>Hypocreales</taxon>
        <taxon>Nectriaceae</taxon>
        <taxon>Fusarium</taxon>
        <taxon>Fusarium fujikuroi species complex</taxon>
    </lineage>
</organism>
<name>A0A9P5BCA5_9HYPO</name>
<keyword evidence="6" id="KW-0472">Membrane</keyword>
<evidence type="ECO:0000256" key="2">
    <source>
        <dbReference type="ARBA" id="ARBA00004240"/>
    </source>
</evidence>
<evidence type="ECO:0000256" key="6">
    <source>
        <dbReference type="ARBA" id="ARBA00023136"/>
    </source>
</evidence>
<dbReference type="PANTHER" id="PTHR48182">
    <property type="entry name" value="PROTEIN SERAC1"/>
    <property type="match status" value="1"/>
</dbReference>
<evidence type="ECO:0000256" key="3">
    <source>
        <dbReference type="ARBA" id="ARBA00004370"/>
    </source>
</evidence>
<feature type="coiled-coil region" evidence="7">
    <location>
        <begin position="78"/>
        <end position="105"/>
    </location>
</feature>
<dbReference type="GO" id="GO:0005739">
    <property type="term" value="C:mitochondrion"/>
    <property type="evidence" value="ECO:0007669"/>
    <property type="project" value="UniProtKB-SubCell"/>
</dbReference>
<dbReference type="GO" id="GO:0016020">
    <property type="term" value="C:membrane"/>
    <property type="evidence" value="ECO:0007669"/>
    <property type="project" value="UniProtKB-SubCell"/>
</dbReference>
<evidence type="ECO:0000313" key="8">
    <source>
        <dbReference type="EMBL" id="KAF4498688.1"/>
    </source>
</evidence>
<evidence type="ECO:0000313" key="9">
    <source>
        <dbReference type="Proteomes" id="UP000737391"/>
    </source>
</evidence>
<dbReference type="InterPro" id="IPR052374">
    <property type="entry name" value="SERAC1"/>
</dbReference>
<sequence>MDDLTGLQLIAHGTSWIDRAIDIITIHGLQGYDIWEHRTLGVGDSSKTVFWVRDFLPKDFPSARIFSYHYLSTAFRDGQAITRAADKLLNKLKNLQADNIEYRESKSVGGLILQCAFCKAFDKKADTALNEIVTATLGIIFLRRPHPSSELDISVSRIIAASQTTMSIMVDTQFMAQVLARFASVSQYNPPWKVVHCYEELPLPGTCFRAVNPSQEESWDLPQLSLYSHHFDLCRFRSQDDVSYIKVLQSLRNITSGLGSSVADEIEVQTSLSSVEHEVLESLETEDTSANIRDASP</sequence>
<gene>
    <name evidence="8" type="ORF">FAGAP_5166</name>
</gene>
<keyword evidence="5" id="KW-0496">Mitochondrion</keyword>
<dbReference type="PANTHER" id="PTHR48182:SF2">
    <property type="entry name" value="PROTEIN SERAC1"/>
    <property type="match status" value="1"/>
</dbReference>
<keyword evidence="4" id="KW-0256">Endoplasmic reticulum</keyword>
<proteinExistence type="predicted"/>
<keyword evidence="9" id="KW-1185">Reference proteome</keyword>
<dbReference type="OrthoDB" id="7464126at2759"/>
<evidence type="ECO:0000256" key="7">
    <source>
        <dbReference type="SAM" id="Coils"/>
    </source>
</evidence>
<dbReference type="GO" id="GO:0005783">
    <property type="term" value="C:endoplasmic reticulum"/>
    <property type="evidence" value="ECO:0007669"/>
    <property type="project" value="UniProtKB-SubCell"/>
</dbReference>